<comment type="caution">
    <text evidence="1">The sequence shown here is derived from an EMBL/GenBank/DDBJ whole genome shotgun (WGS) entry which is preliminary data.</text>
</comment>
<dbReference type="RefSeq" id="WP_065989268.1">
    <property type="nucleotide sequence ID" value="NZ_MDEN01000063.1"/>
</dbReference>
<gene>
    <name evidence="1" type="ORF">BBI10_14185</name>
</gene>
<sequence length="210" mass="24240">MKYYKIMCFKADFSEFRTQVDNLITEMSAGNHDEFALLMATDLQNNVGFHTTPHGNAAIRTLVSRCYSVDLQHLSVKRPQAGDVVRMSRLLFREKDGKFESLLSEHSKYEADLKKYKVISRHRPAVMPTMSTLAGMLKDERLSITGKDLFEALDKTCHYVMRRVVSGEHGRDAFIVFSSNLDFFFSEFKEIIADHATIKFVKSTRELIYY</sequence>
<accession>A0A1C2DXQ5</accession>
<evidence type="ECO:0000313" key="1">
    <source>
        <dbReference type="EMBL" id="OCX19547.1"/>
    </source>
</evidence>
<organism evidence="1 2">
    <name type="scientific">Pseudomonas graminis</name>
    <dbReference type="NCBI Taxonomy" id="158627"/>
    <lineage>
        <taxon>Bacteria</taxon>
        <taxon>Pseudomonadati</taxon>
        <taxon>Pseudomonadota</taxon>
        <taxon>Gammaproteobacteria</taxon>
        <taxon>Pseudomonadales</taxon>
        <taxon>Pseudomonadaceae</taxon>
        <taxon>Pseudomonas</taxon>
    </lineage>
</organism>
<name>A0A1C2DXQ5_9PSED</name>
<dbReference type="OrthoDB" id="6971754at2"/>
<proteinExistence type="predicted"/>
<evidence type="ECO:0000313" key="2">
    <source>
        <dbReference type="Proteomes" id="UP000095143"/>
    </source>
</evidence>
<dbReference type="Proteomes" id="UP000095143">
    <property type="component" value="Unassembled WGS sequence"/>
</dbReference>
<dbReference type="AlphaFoldDB" id="A0A1C2DXQ5"/>
<reference evidence="1 2" key="1">
    <citation type="submission" date="2016-08" db="EMBL/GenBank/DDBJ databases">
        <title>Whole genome sequence of Pseudomonas graminis strain UASWS1507, a potential biological control agent for agriculture.</title>
        <authorList>
            <person name="Crovadore J."/>
            <person name="Calmin G."/>
            <person name="Chablais R."/>
            <person name="Cochard B."/>
            <person name="Lefort F."/>
        </authorList>
    </citation>
    <scope>NUCLEOTIDE SEQUENCE [LARGE SCALE GENOMIC DNA]</scope>
    <source>
        <strain evidence="1 2">UASWS1507</strain>
    </source>
</reference>
<dbReference type="EMBL" id="MDEN01000063">
    <property type="protein sequence ID" value="OCX19547.1"/>
    <property type="molecule type" value="Genomic_DNA"/>
</dbReference>
<protein>
    <submittedName>
        <fullName evidence="1">Uncharacterized protein</fullName>
    </submittedName>
</protein>